<proteinExistence type="predicted"/>
<reference evidence="1 2" key="1">
    <citation type="submission" date="2015-08" db="EMBL/GenBank/DDBJ databases">
        <title>The complete genome sequence of Bacillus beveridgei MLTeJB.</title>
        <authorList>
            <person name="Hanson T.E."/>
            <person name="Mesa C."/>
            <person name="Basesman S.M."/>
            <person name="Oremland R.S."/>
        </authorList>
    </citation>
    <scope>NUCLEOTIDE SEQUENCE [LARGE SCALE GENOMIC DNA]</scope>
    <source>
        <strain evidence="1 2">MLTeJB</strain>
    </source>
</reference>
<protein>
    <submittedName>
        <fullName evidence="1">Type IV pilus biogenesis protein PilM</fullName>
    </submittedName>
</protein>
<dbReference type="RefSeq" id="WP_069364456.1">
    <property type="nucleotide sequence ID" value="NZ_CP012502.1"/>
</dbReference>
<accession>A0A1D7QTK6</accession>
<evidence type="ECO:0000313" key="1">
    <source>
        <dbReference type="EMBL" id="AOM82356.1"/>
    </source>
</evidence>
<keyword evidence="2" id="KW-1185">Reference proteome</keyword>
<organism evidence="1 2">
    <name type="scientific">Salisediminibacterium beveridgei</name>
    <dbReference type="NCBI Taxonomy" id="632773"/>
    <lineage>
        <taxon>Bacteria</taxon>
        <taxon>Bacillati</taxon>
        <taxon>Bacillota</taxon>
        <taxon>Bacilli</taxon>
        <taxon>Bacillales</taxon>
        <taxon>Bacillaceae</taxon>
        <taxon>Salisediminibacterium</taxon>
    </lineage>
</organism>
<dbReference type="KEGG" id="bbev:BBEV_0987"/>
<gene>
    <name evidence="1" type="ORF">BBEV_0987</name>
</gene>
<name>A0A1D7QTK6_9BACI</name>
<sequence>MDIVLNKPTRHVLVIHDHVIRYVKGRGSTLDELKVVRDRYLPPGTIENGVIKESETLLAILGEMKREYRLQKGDLYITLPNETNLIRRHQIPAEIPEEEIRGYIFDQLGNDLHLPMDDPLFDHCIMDDNDAEKDLLLFVSSQDVVDAYLRLFFDLKLNPEVIDFSTICIERFLENQNAHDLTGHYAIISCFPNDLVVTIFHHQYPLITRSIPTELNKEEWQVVGTDSDQLRWGGSIEDLNDLWLDNIAEIDRLLSFYQFNYRKGEGGVERIFLTGDHPQLTHFEKLFKKQIDGMTINRLDAVMGKKGMMVEPHFFEAAGLMMKGEVK</sequence>
<dbReference type="Proteomes" id="UP000094463">
    <property type="component" value="Chromosome"/>
</dbReference>
<dbReference type="EMBL" id="CP012502">
    <property type="protein sequence ID" value="AOM82356.1"/>
    <property type="molecule type" value="Genomic_DNA"/>
</dbReference>
<dbReference type="STRING" id="632773.BBEV_0987"/>
<dbReference type="OrthoDB" id="2690797at2"/>
<evidence type="ECO:0000313" key="2">
    <source>
        <dbReference type="Proteomes" id="UP000094463"/>
    </source>
</evidence>
<dbReference type="Gene3D" id="3.30.1490.300">
    <property type="match status" value="1"/>
</dbReference>
<dbReference type="AlphaFoldDB" id="A0A1D7QTK6"/>
<dbReference type="Gene3D" id="3.30.420.40">
    <property type="match status" value="2"/>
</dbReference>